<accession>A0A0K1S1G2</accession>
<dbReference type="RefSeq" id="WP_002789639.1">
    <property type="nucleotide sequence ID" value="NZ_CP011339.1"/>
</dbReference>
<feature type="region of interest" description="Disordered" evidence="1">
    <location>
        <begin position="29"/>
        <end position="49"/>
    </location>
</feature>
<protein>
    <recommendedName>
        <fullName evidence="4">Isochorismate synthase</fullName>
    </recommendedName>
</protein>
<name>A0A0K1S1G2_9CHRO</name>
<keyword evidence="3" id="KW-1185">Reference proteome</keyword>
<evidence type="ECO:0000313" key="2">
    <source>
        <dbReference type="EMBL" id="AKV67895.1"/>
    </source>
</evidence>
<dbReference type="EMBL" id="CP011339">
    <property type="protein sequence ID" value="AKV67895.1"/>
    <property type="molecule type" value="Genomic_DNA"/>
</dbReference>
<gene>
    <name evidence="2" type="ORF">VL20_2849</name>
</gene>
<evidence type="ECO:0000256" key="1">
    <source>
        <dbReference type="SAM" id="MobiDB-lite"/>
    </source>
</evidence>
<evidence type="ECO:0008006" key="4">
    <source>
        <dbReference type="Google" id="ProtNLM"/>
    </source>
</evidence>
<proteinExistence type="predicted"/>
<sequence>MNIKDTLHDFVQYLTEAFARIFSPNNDEYPDVGMQPFDSEPYHAPKGNS</sequence>
<evidence type="ECO:0000313" key="3">
    <source>
        <dbReference type="Proteomes" id="UP000068167"/>
    </source>
</evidence>
<dbReference type="KEGG" id="mpk:VL20_2849"/>
<dbReference type="AlphaFoldDB" id="A0A0K1S1G2"/>
<dbReference type="Proteomes" id="UP000068167">
    <property type="component" value="Chromosome"/>
</dbReference>
<reference evidence="2 3" key="1">
    <citation type="journal article" date="2016" name="Stand. Genomic Sci.">
        <title>Complete genome sequence and genomic characterization of Microcystis panniformis FACHB 1757 by third-generation sequencing.</title>
        <authorList>
            <person name="Zhang J.Y."/>
            <person name="Guan R."/>
            <person name="Zhang H.J."/>
            <person name="Li H."/>
            <person name="Xiao P."/>
            <person name="Yu G.L."/>
            <person name="Du L."/>
            <person name="Cao D.M."/>
            <person name="Zhu B.C."/>
            <person name="Li R.H."/>
            <person name="Lu Z.H."/>
        </authorList>
    </citation>
    <scope>NUCLEOTIDE SEQUENCE [LARGE SCALE GENOMIC DNA]</scope>
    <source>
        <strain evidence="2 3">FACHB-1757</strain>
    </source>
</reference>
<organism evidence="2 3">
    <name type="scientific">Microcystis panniformis FACHB-1757</name>
    <dbReference type="NCBI Taxonomy" id="1638788"/>
    <lineage>
        <taxon>Bacteria</taxon>
        <taxon>Bacillati</taxon>
        <taxon>Cyanobacteriota</taxon>
        <taxon>Cyanophyceae</taxon>
        <taxon>Oscillatoriophycideae</taxon>
        <taxon>Chroococcales</taxon>
        <taxon>Microcystaceae</taxon>
        <taxon>Microcystis</taxon>
    </lineage>
</organism>
<dbReference type="PATRIC" id="fig|1638788.3.peg.2862"/>